<organism evidence="2 3">
    <name type="scientific">Bodo saltans</name>
    <name type="common">Flagellated protozoan</name>
    <dbReference type="NCBI Taxonomy" id="75058"/>
    <lineage>
        <taxon>Eukaryota</taxon>
        <taxon>Discoba</taxon>
        <taxon>Euglenozoa</taxon>
        <taxon>Kinetoplastea</taxon>
        <taxon>Metakinetoplastina</taxon>
        <taxon>Eubodonida</taxon>
        <taxon>Bodonidae</taxon>
        <taxon>Bodo</taxon>
    </lineage>
</organism>
<dbReference type="AlphaFoldDB" id="A0A0S4J2M7"/>
<evidence type="ECO:0000256" key="1">
    <source>
        <dbReference type="SAM" id="MobiDB-lite"/>
    </source>
</evidence>
<sequence>VFEEQEAQQWFKPQIQRADDEYRKRLLHPSDLPVEERLLHYGKTVAESRRQLREDREALEKKQLLEFFRPPESQNKKSQTSFVTRAATKKNDRDKHIGEIRAQQARENTFQPSISRLSQQLAQEQRRAQGQPNRIVALHEEAEQRRREKEKRVREHAALEADRRVYHPTTNPQSEQWIRRGQHGTFFQKDFVDRQEDYARIHDEHAIALQETKAEEQRLALEASRATSTLARVRHEMIEQQVERLYYEGPEVSKEVKQRLAQQLKRKSARSLQHFRLGQSTWRGKFLALEADRRVYHPTTNPQSEQWIRRGQHGTFFQKDFVDRQEDYARIHDEHAIALQETKAEEQRRALEASRATSTLARVRHEMIEQQVERLYYEGPEVSKEVKQRLAQQLEKEECPFAPTLSIGSEYVARKIPRNTNVVERLFNVPKRSYSARDDPKMSSRHNDSSLLSGSQNGGGRTVGSADANAFYRRQVDSVQRTQDQLALKHSEQQLEKQLECTFRPRTNSRPSTPQKQQSSAVAARASSTPPPPSPQVSGMSEFLKRKELAKKLAEDKIARIEALGKGKPCNGPNFTVVTPFKLSNRKPVIRSSSNADNNHRYETVVGSPSAKDRWHVHHHEASAAQHQQKPLHSQMNTSTGSLNNSRRAATLHDDRIPRAGFLDPYNSEKLLQAIRRHATSSNNNHY</sequence>
<dbReference type="OrthoDB" id="273530at2759"/>
<feature type="compositionally biased region" description="Polar residues" evidence="1">
    <location>
        <begin position="631"/>
        <end position="646"/>
    </location>
</feature>
<protein>
    <submittedName>
        <fullName evidence="2">Uncharacterized protein</fullName>
    </submittedName>
</protein>
<accession>A0A0S4J2M7</accession>
<feature type="compositionally biased region" description="Basic and acidic residues" evidence="1">
    <location>
        <begin position="435"/>
        <end position="448"/>
    </location>
</feature>
<dbReference type="PANTHER" id="PTHR37028">
    <property type="entry name" value="UNNAMED PRODUCT-RELATED"/>
    <property type="match status" value="1"/>
</dbReference>
<name>A0A0S4J2M7_BODSA</name>
<proteinExistence type="predicted"/>
<evidence type="ECO:0000313" key="2">
    <source>
        <dbReference type="EMBL" id="CUG06275.1"/>
    </source>
</evidence>
<dbReference type="PANTHER" id="PTHR37028:SF8">
    <property type="entry name" value="200 KDA ANTIGEN P200"/>
    <property type="match status" value="1"/>
</dbReference>
<evidence type="ECO:0000313" key="3">
    <source>
        <dbReference type="Proteomes" id="UP000051952"/>
    </source>
</evidence>
<feature type="region of interest" description="Disordered" evidence="1">
    <location>
        <begin position="433"/>
        <end position="465"/>
    </location>
</feature>
<feature type="compositionally biased region" description="Low complexity" evidence="1">
    <location>
        <begin position="515"/>
        <end position="528"/>
    </location>
</feature>
<feature type="compositionally biased region" description="Polar residues" evidence="1">
    <location>
        <begin position="72"/>
        <end position="83"/>
    </location>
</feature>
<dbReference type="Proteomes" id="UP000051952">
    <property type="component" value="Unassembled WGS sequence"/>
</dbReference>
<feature type="non-terminal residue" evidence="2">
    <location>
        <position position="1"/>
    </location>
</feature>
<reference evidence="3" key="1">
    <citation type="submission" date="2015-09" db="EMBL/GenBank/DDBJ databases">
        <authorList>
            <consortium name="Pathogen Informatics"/>
        </authorList>
    </citation>
    <scope>NUCLEOTIDE SEQUENCE [LARGE SCALE GENOMIC DNA]</scope>
    <source>
        <strain evidence="3">Lake Konstanz</strain>
    </source>
</reference>
<feature type="region of interest" description="Disordered" evidence="1">
    <location>
        <begin position="69"/>
        <end position="97"/>
    </location>
</feature>
<dbReference type="VEuPathDB" id="TriTrypDB:BSAL_72195"/>
<gene>
    <name evidence="2" type="ORF">BSAL_72195</name>
</gene>
<feature type="compositionally biased region" description="Polar residues" evidence="1">
    <location>
        <begin position="505"/>
        <end position="514"/>
    </location>
</feature>
<feature type="region of interest" description="Disordered" evidence="1">
    <location>
        <begin position="623"/>
        <end position="646"/>
    </location>
</feature>
<dbReference type="EMBL" id="CYKH01000574">
    <property type="protein sequence ID" value="CUG06275.1"/>
    <property type="molecule type" value="Genomic_DNA"/>
</dbReference>
<keyword evidence="3" id="KW-1185">Reference proteome</keyword>
<feature type="region of interest" description="Disordered" evidence="1">
    <location>
        <begin position="502"/>
        <end position="542"/>
    </location>
</feature>